<organism evidence="3 4">
    <name type="scientific">Acrobeloides nanus</name>
    <dbReference type="NCBI Taxonomy" id="290746"/>
    <lineage>
        <taxon>Eukaryota</taxon>
        <taxon>Metazoa</taxon>
        <taxon>Ecdysozoa</taxon>
        <taxon>Nematoda</taxon>
        <taxon>Chromadorea</taxon>
        <taxon>Rhabditida</taxon>
        <taxon>Tylenchina</taxon>
        <taxon>Cephalobomorpha</taxon>
        <taxon>Cephaloboidea</taxon>
        <taxon>Cephalobidae</taxon>
        <taxon>Acrobeloides</taxon>
    </lineage>
</organism>
<evidence type="ECO:0000313" key="3">
    <source>
        <dbReference type="Proteomes" id="UP000887540"/>
    </source>
</evidence>
<dbReference type="Pfam" id="PF01147">
    <property type="entry name" value="Crust_neurohorm"/>
    <property type="match status" value="1"/>
</dbReference>
<dbReference type="Proteomes" id="UP000887540">
    <property type="component" value="Unplaced"/>
</dbReference>
<dbReference type="SUPFAM" id="SSF81778">
    <property type="entry name" value="Crustacean CHH/MIH/GIH neurohormone"/>
    <property type="match status" value="1"/>
</dbReference>
<dbReference type="GO" id="GO:0005184">
    <property type="term" value="F:neuropeptide hormone activity"/>
    <property type="evidence" value="ECO:0007669"/>
    <property type="project" value="InterPro"/>
</dbReference>
<proteinExistence type="inferred from homology"/>
<name>A0A914D7M8_9BILA</name>
<evidence type="ECO:0000256" key="2">
    <source>
        <dbReference type="ARBA" id="ARBA00023157"/>
    </source>
</evidence>
<keyword evidence="2" id="KW-1015">Disulfide bond</keyword>
<dbReference type="PANTHER" id="PTHR35981:SF2">
    <property type="entry name" value="ION TRANSPORT PEPTIDE, ISOFORM C"/>
    <property type="match status" value="1"/>
</dbReference>
<dbReference type="GO" id="GO:0007623">
    <property type="term" value="P:circadian rhythm"/>
    <property type="evidence" value="ECO:0007669"/>
    <property type="project" value="TreeGrafter"/>
</dbReference>
<accession>A0A914D7M8</accession>
<reference evidence="4" key="1">
    <citation type="submission" date="2022-11" db="UniProtKB">
        <authorList>
            <consortium name="WormBaseParasite"/>
        </authorList>
    </citation>
    <scope>IDENTIFICATION</scope>
</reference>
<dbReference type="InterPro" id="IPR035957">
    <property type="entry name" value="Crust_neurohorm_sf"/>
</dbReference>
<dbReference type="PROSITE" id="PS01250">
    <property type="entry name" value="CHH_MIH_GIH"/>
    <property type="match status" value="1"/>
</dbReference>
<dbReference type="Gene3D" id="1.10.2010.10">
    <property type="entry name" value="Crustacean CHH/MIH/GIH neurohormone"/>
    <property type="match status" value="1"/>
</dbReference>
<dbReference type="PANTHER" id="PTHR35981">
    <property type="entry name" value="ION TRANSPORT PEPTIDE, ISOFORM C"/>
    <property type="match status" value="1"/>
</dbReference>
<dbReference type="AlphaFoldDB" id="A0A914D7M8"/>
<dbReference type="GO" id="GO:0005576">
    <property type="term" value="C:extracellular region"/>
    <property type="evidence" value="ECO:0007669"/>
    <property type="project" value="InterPro"/>
</dbReference>
<dbReference type="InterPro" id="IPR031098">
    <property type="entry name" value="Crust_neurohorm"/>
</dbReference>
<dbReference type="WBParaSite" id="ACRNAN_scaffold2040.g23141.t1">
    <property type="protein sequence ID" value="ACRNAN_scaffold2040.g23141.t1"/>
    <property type="gene ID" value="ACRNAN_scaffold2040.g23141"/>
</dbReference>
<dbReference type="InterPro" id="IPR018251">
    <property type="entry name" value="Crust_neurhormone_CS"/>
</dbReference>
<evidence type="ECO:0000313" key="4">
    <source>
        <dbReference type="WBParaSite" id="ACRNAN_scaffold2040.g23141.t1"/>
    </source>
</evidence>
<keyword evidence="3" id="KW-1185">Reference proteome</keyword>
<sequence length="135" mass="15557">MFAVKQSMAILTNSRFYLYISIALFLVLPICCADARTPLEIPLEEAKDGQDSGEMTKNSDACTQKNVALQAVMDRVCELCHDMYSHQVANMRALCRADCFRSEQFKKCLRLFKPSRSSRQHMKWNSGFQEFLFQL</sequence>
<evidence type="ECO:0000256" key="1">
    <source>
        <dbReference type="ARBA" id="ARBA00005447"/>
    </source>
</evidence>
<protein>
    <submittedName>
        <fullName evidence="4">Uncharacterized protein</fullName>
    </submittedName>
</protein>
<comment type="similarity">
    <text evidence="1">Belongs to the arthropod CHH/MIH/GIH/VIH hormone family.</text>
</comment>